<evidence type="ECO:0000313" key="1">
    <source>
        <dbReference type="EMBL" id="MDW6001584.1"/>
    </source>
</evidence>
<protein>
    <submittedName>
        <fullName evidence="2">Uncharacterized protein</fullName>
    </submittedName>
</protein>
<evidence type="ECO:0000313" key="3">
    <source>
        <dbReference type="Proteomes" id="UP000196125"/>
    </source>
</evidence>
<evidence type="ECO:0000313" key="4">
    <source>
        <dbReference type="Proteomes" id="UP001283366"/>
    </source>
</evidence>
<dbReference type="EMBL" id="JAWRCO010000001">
    <property type="protein sequence ID" value="MDW6001584.1"/>
    <property type="molecule type" value="Genomic_DNA"/>
</dbReference>
<dbReference type="Proteomes" id="UP001283366">
    <property type="component" value="Unassembled WGS sequence"/>
</dbReference>
<dbReference type="EMBL" id="FXXI01000002">
    <property type="protein sequence ID" value="SMS00391.1"/>
    <property type="molecule type" value="Genomic_DNA"/>
</dbReference>
<organism evidence="2 3">
    <name type="scientific">Vibrio mangrovi</name>
    <dbReference type="NCBI Taxonomy" id="474394"/>
    <lineage>
        <taxon>Bacteria</taxon>
        <taxon>Pseudomonadati</taxon>
        <taxon>Pseudomonadota</taxon>
        <taxon>Gammaproteobacteria</taxon>
        <taxon>Vibrionales</taxon>
        <taxon>Vibrionaceae</taxon>
        <taxon>Vibrio</taxon>
    </lineage>
</organism>
<keyword evidence="4" id="KW-1185">Reference proteome</keyword>
<gene>
    <name evidence="1" type="ORF">SBX37_01550</name>
    <name evidence="2" type="ORF">VIM7927_01643</name>
</gene>
<dbReference type="AlphaFoldDB" id="A0A1Y6ITN9"/>
<evidence type="ECO:0000313" key="2">
    <source>
        <dbReference type="EMBL" id="SMS00391.1"/>
    </source>
</evidence>
<reference evidence="1 4" key="2">
    <citation type="submission" date="2023-11" db="EMBL/GenBank/DDBJ databases">
        <title>Plant-associative lifestyle of Vibrio porteresiae and its evolutionary dynamics.</title>
        <authorList>
            <person name="Rameshkumar N."/>
            <person name="Kirti K."/>
        </authorList>
    </citation>
    <scope>NUCLEOTIDE SEQUENCE [LARGE SCALE GENOMIC DNA]</scope>
    <source>
        <strain evidence="1 4">MSSRF38</strain>
    </source>
</reference>
<sequence>MKYVCPNIQPAFQEEQKTFEQQLEALFFRMDTQDERSYLNHKNRSWRQMEMPIRATADGKVIACHLGSSYQTSVIREQPISYSRDFCLIQHELPMSSDGSGQKFTFYSLYMHLAPHCESHVTVHAGRRYRVIVTCRAYAVTEQTWQSMVLKKGALIEEADIPREWHDGVEYQAFQVIEHPQGKYHIPPENLLLVWLATRRNNSEETSFSSSVVQTSPDWMVDSVVGRVTEPLGLAGFSEPEGKKVGQPIMTLPSGTRVCYRKTEQYGWFEIMGKRRLMAHCRFPDRDVYTLTGELADEGWVCIEPQYVQPLSRETIEMDRFQCFGPDSPFLIRAGETIGYRSRYSRGNGDDLRMSDVESTEHVAYFSQEKPPANVYRRLLNQHSESGNRFQWVGDVDSEGLVDIDEKSVFFQHLIKLIHK</sequence>
<dbReference type="Proteomes" id="UP000196125">
    <property type="component" value="Unassembled WGS sequence"/>
</dbReference>
<proteinExistence type="predicted"/>
<dbReference type="RefSeq" id="WP_087480438.1">
    <property type="nucleotide sequence ID" value="NZ_AP024883.1"/>
</dbReference>
<name>A0A1Y6ITN9_9VIBR</name>
<accession>A0A1Y6ITN9</accession>
<reference evidence="2 3" key="1">
    <citation type="submission" date="2017-05" db="EMBL/GenBank/DDBJ databases">
        <authorList>
            <person name="Song R."/>
            <person name="Chenine A.L."/>
            <person name="Ruprecht R.M."/>
        </authorList>
    </citation>
    <scope>NUCLEOTIDE SEQUENCE [LARGE SCALE GENOMIC DNA]</scope>
    <source>
        <strain evidence="2 3">CECT 7927</strain>
    </source>
</reference>
<dbReference type="OrthoDB" id="1242806at2"/>